<keyword evidence="2" id="KW-1185">Reference proteome</keyword>
<sequence length="68" mass="7738">MRGNRQDVLRAEEVGHEYGARAVVDLLRAAKLLDLVQEALTAYLHDLDTDEVDLLLSLEEMRGDEEEQ</sequence>
<organism evidence="1 2">
    <name type="scientific">Actinopolymorpha pittospori</name>
    <dbReference type="NCBI Taxonomy" id="648752"/>
    <lineage>
        <taxon>Bacteria</taxon>
        <taxon>Bacillati</taxon>
        <taxon>Actinomycetota</taxon>
        <taxon>Actinomycetes</taxon>
        <taxon>Propionibacteriales</taxon>
        <taxon>Actinopolymorphaceae</taxon>
        <taxon>Actinopolymorpha</taxon>
    </lineage>
</organism>
<dbReference type="RefSeq" id="WP_192752575.1">
    <property type="nucleotide sequence ID" value="NZ_BAABJL010000041.1"/>
</dbReference>
<reference evidence="1" key="1">
    <citation type="submission" date="2020-10" db="EMBL/GenBank/DDBJ databases">
        <title>Sequencing the genomes of 1000 actinobacteria strains.</title>
        <authorList>
            <person name="Klenk H.-P."/>
        </authorList>
    </citation>
    <scope>NUCLEOTIDE SEQUENCE</scope>
    <source>
        <strain evidence="1">DSM 45354</strain>
    </source>
</reference>
<dbReference type="Proteomes" id="UP000638648">
    <property type="component" value="Unassembled WGS sequence"/>
</dbReference>
<evidence type="ECO:0000313" key="1">
    <source>
        <dbReference type="EMBL" id="MBE1608880.1"/>
    </source>
</evidence>
<evidence type="ECO:0000313" key="2">
    <source>
        <dbReference type="Proteomes" id="UP000638648"/>
    </source>
</evidence>
<protein>
    <submittedName>
        <fullName evidence="1">Uncharacterized protein</fullName>
    </submittedName>
</protein>
<dbReference type="EMBL" id="JADBEM010000001">
    <property type="protein sequence ID" value="MBE1608880.1"/>
    <property type="molecule type" value="Genomic_DNA"/>
</dbReference>
<name>A0A927RE73_9ACTN</name>
<accession>A0A927RE73</accession>
<gene>
    <name evidence="1" type="ORF">HEB94_005728</name>
</gene>
<dbReference type="AlphaFoldDB" id="A0A927RE73"/>
<comment type="caution">
    <text evidence="1">The sequence shown here is derived from an EMBL/GenBank/DDBJ whole genome shotgun (WGS) entry which is preliminary data.</text>
</comment>
<proteinExistence type="predicted"/>